<feature type="domain" description="Mammalian cell entry C-terminal" evidence="3">
    <location>
        <begin position="123"/>
        <end position="290"/>
    </location>
</feature>
<dbReference type="AlphaFoldDB" id="A0A1G6YRL1"/>
<dbReference type="PANTHER" id="PTHR33371:SF16">
    <property type="entry name" value="MCE-FAMILY PROTEIN MCE3F"/>
    <property type="match status" value="1"/>
</dbReference>
<proteinExistence type="predicted"/>
<feature type="domain" description="Mce/MlaD" evidence="2">
    <location>
        <begin position="40"/>
        <end position="115"/>
    </location>
</feature>
<evidence type="ECO:0000313" key="4">
    <source>
        <dbReference type="EMBL" id="SDD92960.1"/>
    </source>
</evidence>
<evidence type="ECO:0000313" key="5">
    <source>
        <dbReference type="Proteomes" id="UP000199501"/>
    </source>
</evidence>
<dbReference type="STRING" id="1271860.SAMN05216174_12310"/>
<dbReference type="NCBIfam" id="TIGR00996">
    <property type="entry name" value="Mtu_fam_mce"/>
    <property type="match status" value="1"/>
</dbReference>
<dbReference type="EMBL" id="FMZZ01000023">
    <property type="protein sequence ID" value="SDD92960.1"/>
    <property type="molecule type" value="Genomic_DNA"/>
</dbReference>
<dbReference type="Proteomes" id="UP000199501">
    <property type="component" value="Unassembled WGS sequence"/>
</dbReference>
<dbReference type="InterPro" id="IPR005693">
    <property type="entry name" value="Mce"/>
</dbReference>
<dbReference type="PANTHER" id="PTHR33371">
    <property type="entry name" value="INTERMEMBRANE PHOSPHOLIPID TRANSPORT SYSTEM BINDING PROTEIN MLAD-RELATED"/>
    <property type="match status" value="1"/>
</dbReference>
<name>A0A1G6YRL1_9PSEU</name>
<dbReference type="Pfam" id="PF02470">
    <property type="entry name" value="MlaD"/>
    <property type="match status" value="1"/>
</dbReference>
<gene>
    <name evidence="4" type="ORF">SAMN05216174_12310</name>
</gene>
<dbReference type="InterPro" id="IPR024516">
    <property type="entry name" value="Mce_C"/>
</dbReference>
<protein>
    <submittedName>
        <fullName evidence="4">Phospholipid/cholesterol/gamma-HCH transport system substrate-binding protein</fullName>
    </submittedName>
</protein>
<feature type="compositionally biased region" description="Polar residues" evidence="1">
    <location>
        <begin position="382"/>
        <end position="391"/>
    </location>
</feature>
<evidence type="ECO:0000259" key="3">
    <source>
        <dbReference type="Pfam" id="PF11887"/>
    </source>
</evidence>
<dbReference type="InterPro" id="IPR003399">
    <property type="entry name" value="Mce/MlaD"/>
</dbReference>
<feature type="compositionally biased region" description="Polar residues" evidence="1">
    <location>
        <begin position="354"/>
        <end position="363"/>
    </location>
</feature>
<dbReference type="GO" id="GO:0005576">
    <property type="term" value="C:extracellular region"/>
    <property type="evidence" value="ECO:0007669"/>
    <property type="project" value="TreeGrafter"/>
</dbReference>
<dbReference type="Pfam" id="PF11887">
    <property type="entry name" value="Mce4_CUP1"/>
    <property type="match status" value="1"/>
</dbReference>
<feature type="compositionally biased region" description="Low complexity" evidence="1">
    <location>
        <begin position="371"/>
        <end position="381"/>
    </location>
</feature>
<reference evidence="5" key="1">
    <citation type="submission" date="2016-10" db="EMBL/GenBank/DDBJ databases">
        <authorList>
            <person name="Varghese N."/>
            <person name="Submissions S."/>
        </authorList>
    </citation>
    <scope>NUCLEOTIDE SEQUENCE [LARGE SCALE GENOMIC DNA]</scope>
    <source>
        <strain evidence="5">IBRC-M 10403</strain>
    </source>
</reference>
<evidence type="ECO:0000256" key="1">
    <source>
        <dbReference type="SAM" id="MobiDB-lite"/>
    </source>
</evidence>
<keyword evidence="5" id="KW-1185">Reference proteome</keyword>
<accession>A0A1G6YRL1</accession>
<sequence>MIITRRVQVQLTIFVLVALLGISYVGARYAGLDALFGATGYRVKVRLADSGGIFSNAEVTYRGVAIGRVADLHLIPDGVEVELRIRDDAPQVPADTEAVVANRSAVGEQYVDLRPRRDGQPYLTDGSVIGRESTKIPLASETVLLNLDKLVESVPREELRSLVDELYLATQGTGPSLQALLDSASSFTKLATENLPQTTSLIKDSGTVLTTQAESSAAIKNLAVNSKLIAEQLGRSDADIRSLLGNAPGAAAQVSALLQESGPSLGAVLANLLTTSNVLATRQNGLEQMLVVTPQAVAVAGDVIRPDGAHFGLSSTFFDPLPCTAGYEGTRYRNGLDTSPAPFNTNARCALAPSSGNVRGSQNAPSGGGVPPAVAPASYGATSTLPDQQSPRLRGSLDEMLALTP</sequence>
<organism evidence="4 5">
    <name type="scientific">Actinokineospora iranica</name>
    <dbReference type="NCBI Taxonomy" id="1271860"/>
    <lineage>
        <taxon>Bacteria</taxon>
        <taxon>Bacillati</taxon>
        <taxon>Actinomycetota</taxon>
        <taxon>Actinomycetes</taxon>
        <taxon>Pseudonocardiales</taxon>
        <taxon>Pseudonocardiaceae</taxon>
        <taxon>Actinokineospora</taxon>
    </lineage>
</organism>
<evidence type="ECO:0000259" key="2">
    <source>
        <dbReference type="Pfam" id="PF02470"/>
    </source>
</evidence>
<feature type="region of interest" description="Disordered" evidence="1">
    <location>
        <begin position="354"/>
        <end position="405"/>
    </location>
</feature>
<dbReference type="InterPro" id="IPR052336">
    <property type="entry name" value="MlaD_Phospholipid_Transporter"/>
</dbReference>